<dbReference type="AlphaFoldDB" id="A0A3R7GH94"/>
<dbReference type="EMBL" id="RAPO01000003">
    <property type="protein sequence ID" value="RKD93800.1"/>
    <property type="molecule type" value="Genomic_DNA"/>
</dbReference>
<evidence type="ECO:0000313" key="3">
    <source>
        <dbReference type="EMBL" id="RKD93800.1"/>
    </source>
</evidence>
<dbReference type="Proteomes" id="UP000283805">
    <property type="component" value="Unassembled WGS sequence"/>
</dbReference>
<gene>
    <name evidence="3" type="ORF">ATJ93_3432</name>
</gene>
<evidence type="ECO:0000313" key="4">
    <source>
        <dbReference type="Proteomes" id="UP000283805"/>
    </source>
</evidence>
<protein>
    <submittedName>
        <fullName evidence="3">Uncharacterized protein</fullName>
    </submittedName>
</protein>
<feature type="region of interest" description="Disordered" evidence="1">
    <location>
        <begin position="89"/>
        <end position="123"/>
    </location>
</feature>
<feature type="transmembrane region" description="Helical" evidence="2">
    <location>
        <begin position="263"/>
        <end position="286"/>
    </location>
</feature>
<organism evidence="3 4">
    <name type="scientific">Halopiger aswanensis</name>
    <dbReference type="NCBI Taxonomy" id="148449"/>
    <lineage>
        <taxon>Archaea</taxon>
        <taxon>Methanobacteriati</taxon>
        <taxon>Methanobacteriota</taxon>
        <taxon>Stenosarchaea group</taxon>
        <taxon>Halobacteria</taxon>
        <taxon>Halobacteriales</taxon>
        <taxon>Natrialbaceae</taxon>
        <taxon>Halopiger</taxon>
    </lineage>
</organism>
<feature type="transmembrane region" description="Helical" evidence="2">
    <location>
        <begin position="147"/>
        <end position="169"/>
    </location>
</feature>
<evidence type="ECO:0000256" key="2">
    <source>
        <dbReference type="SAM" id="Phobius"/>
    </source>
</evidence>
<name>A0A3R7GH94_9EURY</name>
<sequence length="340" mass="35410">MVPEPESSAESAASPPPRDRSSGAFSRHVSRVTDRLGDLLPYAVVPFVLSLLEVDKIERTLDPHRTSFSVQFSLPSPLLELWSLVDPPDPASTGSSTTTGWDTGAPFEGSGGAAPVGGPTTTGPEITIETPVESIVLPVDAVGSAEIAWLGIALLAYGAIGAAVAAAYLGGIDRRLRDEPAVLLACVVDYAPRLFAYYLVVFAAFLALLPIALIAPALVILAIPLVLVLGYLFYAAPFLLVVADAGVLEAFRRSYAFAMAGGAYFRFAVGHVVAAAIVSLVLSILLNGGVVGFALALLIASPVGLVLTAATVSLCQELVDADDKPHRAPSVDRDRFDSST</sequence>
<feature type="transmembrane region" description="Helical" evidence="2">
    <location>
        <begin position="231"/>
        <end position="251"/>
    </location>
</feature>
<reference evidence="3 4" key="1">
    <citation type="submission" date="2018-09" db="EMBL/GenBank/DDBJ databases">
        <title>Genomic Encyclopedia of Archaeal and Bacterial Type Strains, Phase II (KMG-II): from individual species to whole genera.</title>
        <authorList>
            <person name="Goeker M."/>
        </authorList>
    </citation>
    <scope>NUCLEOTIDE SEQUENCE [LARGE SCALE GENOMIC DNA]</scope>
    <source>
        <strain evidence="3 4">DSM 13151</strain>
    </source>
</reference>
<comment type="caution">
    <text evidence="3">The sequence shown here is derived from an EMBL/GenBank/DDBJ whole genome shotgun (WGS) entry which is preliminary data.</text>
</comment>
<dbReference type="RefSeq" id="WP_120245789.1">
    <property type="nucleotide sequence ID" value="NZ_RAPO01000003.1"/>
</dbReference>
<feature type="compositionally biased region" description="Low complexity" evidence="1">
    <location>
        <begin position="1"/>
        <end position="13"/>
    </location>
</feature>
<keyword evidence="2" id="KW-1133">Transmembrane helix</keyword>
<keyword evidence="2" id="KW-0472">Membrane</keyword>
<feature type="region of interest" description="Disordered" evidence="1">
    <location>
        <begin position="1"/>
        <end position="26"/>
    </location>
</feature>
<proteinExistence type="predicted"/>
<keyword evidence="4" id="KW-1185">Reference proteome</keyword>
<feature type="transmembrane region" description="Helical" evidence="2">
    <location>
        <begin position="197"/>
        <end position="225"/>
    </location>
</feature>
<dbReference type="OrthoDB" id="170079at2157"/>
<accession>A0A3R7GH94</accession>
<evidence type="ECO:0000256" key="1">
    <source>
        <dbReference type="SAM" id="MobiDB-lite"/>
    </source>
</evidence>
<feature type="compositionally biased region" description="Low complexity" evidence="1">
    <location>
        <begin position="89"/>
        <end position="105"/>
    </location>
</feature>
<feature type="transmembrane region" description="Helical" evidence="2">
    <location>
        <begin position="292"/>
        <end position="315"/>
    </location>
</feature>
<keyword evidence="2" id="KW-0812">Transmembrane</keyword>